<name>A0AA48MEI5_9BACL</name>
<reference evidence="2" key="1">
    <citation type="submission" date="2023-07" db="EMBL/GenBank/DDBJ databases">
        <authorList>
            <person name="Ivanov I."/>
            <person name="Teneva D."/>
            <person name="Stoikov I."/>
        </authorList>
    </citation>
    <scope>NUCLEOTIDE SEQUENCE</scope>
    <source>
        <strain evidence="2">4475</strain>
    </source>
</reference>
<gene>
    <name evidence="2" type="ORF">BSPP4475_17285</name>
</gene>
<protein>
    <submittedName>
        <fullName evidence="2">DUF3139 domain-containing protein</fullName>
    </submittedName>
</protein>
<proteinExistence type="predicted"/>
<organism evidence="2 3">
    <name type="scientific">Brevibacillus aydinogluensis</name>
    <dbReference type="NCBI Taxonomy" id="927786"/>
    <lineage>
        <taxon>Bacteria</taxon>
        <taxon>Bacillati</taxon>
        <taxon>Bacillota</taxon>
        <taxon>Bacilli</taxon>
        <taxon>Bacillales</taxon>
        <taxon>Paenibacillaceae</taxon>
        <taxon>Brevibacillus</taxon>
    </lineage>
</organism>
<keyword evidence="1" id="KW-0812">Transmembrane</keyword>
<dbReference type="EMBL" id="OY569118">
    <property type="protein sequence ID" value="CAJ1004066.1"/>
    <property type="molecule type" value="Genomic_DNA"/>
</dbReference>
<keyword evidence="1" id="KW-0472">Membrane</keyword>
<evidence type="ECO:0000256" key="1">
    <source>
        <dbReference type="SAM" id="Phobius"/>
    </source>
</evidence>
<keyword evidence="3" id="KW-1185">Reference proteome</keyword>
<dbReference type="Proteomes" id="UP001189619">
    <property type="component" value="Chromosome"/>
</dbReference>
<accession>A0AA48MEI5</accession>
<feature type="transmembrane region" description="Helical" evidence="1">
    <location>
        <begin position="6"/>
        <end position="29"/>
    </location>
</feature>
<dbReference type="KEGG" id="bayd:BSPP4475_17285"/>
<sequence length="113" mass="12829">MKSNWFQIWVGILLSILTVAVVYGIVSIAETAKETSREIIYHLQTKPQLSEPLFAQDGALSSGDAVILHSTLEDGSRFLWIYDTKSKKMVLYRFTLDGSVYKKGEKILEQMLE</sequence>
<evidence type="ECO:0000313" key="3">
    <source>
        <dbReference type="Proteomes" id="UP001189619"/>
    </source>
</evidence>
<dbReference type="RefSeq" id="WP_230077770.1">
    <property type="nucleotide sequence ID" value="NZ_OY569118.1"/>
</dbReference>
<keyword evidence="1" id="KW-1133">Transmembrane helix</keyword>
<evidence type="ECO:0000313" key="2">
    <source>
        <dbReference type="EMBL" id="CAJ1004066.1"/>
    </source>
</evidence>
<dbReference type="AlphaFoldDB" id="A0AA48MEI5"/>